<reference evidence="2 3" key="1">
    <citation type="journal article" date="2024" name="Commun. Biol.">
        <title>Comparative genomic analysis of thermophilic fungi reveals convergent evolutionary adaptations and gene losses.</title>
        <authorList>
            <person name="Steindorff A.S."/>
            <person name="Aguilar-Pontes M.V."/>
            <person name="Robinson A.J."/>
            <person name="Andreopoulos B."/>
            <person name="LaButti K."/>
            <person name="Kuo A."/>
            <person name="Mondo S."/>
            <person name="Riley R."/>
            <person name="Otillar R."/>
            <person name="Haridas S."/>
            <person name="Lipzen A."/>
            <person name="Grimwood J."/>
            <person name="Schmutz J."/>
            <person name="Clum A."/>
            <person name="Reid I.D."/>
            <person name="Moisan M.C."/>
            <person name="Butler G."/>
            <person name="Nguyen T.T.M."/>
            <person name="Dewar K."/>
            <person name="Conant G."/>
            <person name="Drula E."/>
            <person name="Henrissat B."/>
            <person name="Hansel C."/>
            <person name="Singer S."/>
            <person name="Hutchinson M.I."/>
            <person name="de Vries R.P."/>
            <person name="Natvig D.O."/>
            <person name="Powell A.J."/>
            <person name="Tsang A."/>
            <person name="Grigoriev I.V."/>
        </authorList>
    </citation>
    <scope>NUCLEOTIDE SEQUENCE [LARGE SCALE GENOMIC DNA]</scope>
    <source>
        <strain evidence="2 3">CBS 620.91</strain>
    </source>
</reference>
<gene>
    <name evidence="2" type="ORF">VTJ49DRAFT_626</name>
</gene>
<evidence type="ECO:0000313" key="2">
    <source>
        <dbReference type="EMBL" id="KAL1843644.1"/>
    </source>
</evidence>
<proteinExistence type="predicted"/>
<evidence type="ECO:0008006" key="4">
    <source>
        <dbReference type="Google" id="ProtNLM"/>
    </source>
</evidence>
<evidence type="ECO:0000256" key="1">
    <source>
        <dbReference type="SAM" id="MobiDB-lite"/>
    </source>
</evidence>
<keyword evidence="3" id="KW-1185">Reference proteome</keyword>
<accession>A0ABR3VP05</accession>
<dbReference type="EMBL" id="JAZGSY010000012">
    <property type="protein sequence ID" value="KAL1843644.1"/>
    <property type="molecule type" value="Genomic_DNA"/>
</dbReference>
<comment type="caution">
    <text evidence="2">The sequence shown here is derived from an EMBL/GenBank/DDBJ whole genome shotgun (WGS) entry which is preliminary data.</text>
</comment>
<organism evidence="2 3">
    <name type="scientific">Humicola insolens</name>
    <name type="common">Soft-rot fungus</name>
    <dbReference type="NCBI Taxonomy" id="85995"/>
    <lineage>
        <taxon>Eukaryota</taxon>
        <taxon>Fungi</taxon>
        <taxon>Dikarya</taxon>
        <taxon>Ascomycota</taxon>
        <taxon>Pezizomycotina</taxon>
        <taxon>Sordariomycetes</taxon>
        <taxon>Sordariomycetidae</taxon>
        <taxon>Sordariales</taxon>
        <taxon>Chaetomiaceae</taxon>
        <taxon>Mycothermus</taxon>
    </lineage>
</organism>
<evidence type="ECO:0000313" key="3">
    <source>
        <dbReference type="Proteomes" id="UP001583172"/>
    </source>
</evidence>
<name>A0ABR3VP05_HUMIN</name>
<dbReference type="Proteomes" id="UP001583172">
    <property type="component" value="Unassembled WGS sequence"/>
</dbReference>
<protein>
    <recommendedName>
        <fullName evidence="4">Pentatricopeptide repeat domain-containing protein</fullName>
    </recommendedName>
</protein>
<feature type="region of interest" description="Disordered" evidence="1">
    <location>
        <begin position="744"/>
        <end position="765"/>
    </location>
</feature>
<sequence length="805" mass="91424">MRGAWSTAAQLRACRCRVCHASPVRPVTTSTASAASNPRRRKVLASDVFTACYTAIMATAAVVDARRKDERRRNLDHKIAQAKSTLAAMLEQSAAHDLARVVESPFPDLSDSRPLEKDNIIHELCKLQPGFLRLLPHNRNNRHKVVQRVRRILGLEWNNKLPDARKSILERCEEVLNAEEKERVLSGREPKTETQMEKATTMITDLVDGLMAEAWWANENEAPGLHPKPHSPDSASTMIRMLRSDGYPRYAHPDLDPAHTVQQRTRLNEVNLKIMEQWMSPYRERLVAKICYNLLVCGVPPGIQNYNLLILGFSALGEHNLSQAVVDSFLHRSHLKPTEATYLCLLHHYRLKGDIVGFHGVLRRMFGYDPRGIGLMRRTADYVARYPSLREWAATQDVARVRDLYIQRAPLTQDVAEAIMEGLVDFGMLRECAKLLAVCLRERWMVSRDLLWRLFHTCLTLLDTNSIRSIVRALLDNMEQVSQMLLGTEPKRYGFLVRQIHHIVTIFQATTLPGKSPTADDTDGGPDNDFLHPTELQKENLDHLAMAIWIRETSHNTDTSCWWLKSAQKTLADENLPLLDRLDRVDFALNLSGKRAAKMAKTVHLQRVSKLDWLATETKISAHRIRNAENIICRTLAKQTPRQLRTRAQFHMAYPIADRISRALPYGTPGTFSHAVADCFRASKALDARLKLALIEALPVPYARMLTQTENDSGDVALGRVMAYFEYYLAGLQTREAMAREMVEEQQEEKEEYQTEGYGESKEEVNQGDSFVRLLQRIPRAGDLMFWKKKSATTEGTGSSGPAGW</sequence>